<reference evidence="4" key="1">
    <citation type="submission" date="2020-01" db="EMBL/GenBank/DDBJ databases">
        <authorList>
            <person name="Meier V. D."/>
            <person name="Meier V D."/>
        </authorList>
    </citation>
    <scope>NUCLEOTIDE SEQUENCE</scope>
    <source>
        <strain evidence="4">HLG_WM_MAG_07</strain>
    </source>
</reference>
<feature type="chain" id="PRO_5028058089" description="DUF4124 domain-containing protein" evidence="1">
    <location>
        <begin position="31"/>
        <end position="226"/>
    </location>
</feature>
<name>A0A6S6TL27_9GAMM</name>
<feature type="signal peptide" evidence="1">
    <location>
        <begin position="1"/>
        <end position="30"/>
    </location>
</feature>
<dbReference type="EMBL" id="CACVAY010000072">
    <property type="protein sequence ID" value="CAA6815705.1"/>
    <property type="molecule type" value="Genomic_DNA"/>
</dbReference>
<keyword evidence="1" id="KW-0732">Signal</keyword>
<evidence type="ECO:0008006" key="5">
    <source>
        <dbReference type="Google" id="ProtNLM"/>
    </source>
</evidence>
<feature type="domain" description="SPI-1 type 3 secretion system secretin N0" evidence="3">
    <location>
        <begin position="45"/>
        <end position="107"/>
    </location>
</feature>
<dbReference type="Pfam" id="PF21304">
    <property type="entry name" value="T3S_SPI-1_N0"/>
    <property type="match status" value="1"/>
</dbReference>
<protein>
    <recommendedName>
        <fullName evidence="5">DUF4124 domain-containing protein</fullName>
    </recommendedName>
</protein>
<dbReference type="Pfam" id="PF13511">
    <property type="entry name" value="DUF4124"/>
    <property type="match status" value="1"/>
</dbReference>
<organism evidence="4">
    <name type="scientific">uncultured Thiotrichaceae bacterium</name>
    <dbReference type="NCBI Taxonomy" id="298394"/>
    <lineage>
        <taxon>Bacteria</taxon>
        <taxon>Pseudomonadati</taxon>
        <taxon>Pseudomonadota</taxon>
        <taxon>Gammaproteobacteria</taxon>
        <taxon>Thiotrichales</taxon>
        <taxon>Thiotrichaceae</taxon>
        <taxon>environmental samples</taxon>
    </lineage>
</organism>
<evidence type="ECO:0000259" key="2">
    <source>
        <dbReference type="Pfam" id="PF13511"/>
    </source>
</evidence>
<evidence type="ECO:0000259" key="3">
    <source>
        <dbReference type="Pfam" id="PF21304"/>
    </source>
</evidence>
<dbReference type="InterPro" id="IPR025392">
    <property type="entry name" value="DUF4124"/>
</dbReference>
<proteinExistence type="predicted"/>
<sequence length="226" mass="25536">MIINNRNPLSFLLTCSALLTVALTPFNASAKKLDWSKVPYTHFSDQEPLRDFLTELAATQKTPIVISEKVDSVVSGYYREMPPEEIFLNVAKANGLLWYFDGDTLFVNREDELQTGSVSLSHASASEFTSSLERLGVLDHHYHWVSSDVDQMVYFKGPEQFVTAVLEMSKVLDKKQTTPSIYKWVDSRGVTHFSSNRPKKFATSNNIKIIEKDKGLVLLGEPNIQE</sequence>
<gene>
    <name evidence="4" type="ORF">HELGO_WM16442</name>
</gene>
<dbReference type="InterPro" id="IPR049034">
    <property type="entry name" value="T3S_SPI-1_N0"/>
</dbReference>
<evidence type="ECO:0000313" key="4">
    <source>
        <dbReference type="EMBL" id="CAA6815705.1"/>
    </source>
</evidence>
<feature type="domain" description="DUF4124" evidence="2">
    <location>
        <begin position="180"/>
        <end position="207"/>
    </location>
</feature>
<dbReference type="InterPro" id="IPR038591">
    <property type="entry name" value="NolW-like_sf"/>
</dbReference>
<accession>A0A6S6TL27</accession>
<dbReference type="AlphaFoldDB" id="A0A6S6TL27"/>
<dbReference type="Gene3D" id="3.30.1370.120">
    <property type="match status" value="1"/>
</dbReference>
<dbReference type="Gene3D" id="3.55.50.30">
    <property type="match status" value="1"/>
</dbReference>
<evidence type="ECO:0000256" key="1">
    <source>
        <dbReference type="SAM" id="SignalP"/>
    </source>
</evidence>